<sequence>MEPALPALDVLEACDAGRILATPTVRGALHAANGCWATAYPLDAQERASALTMAEQALKLSAMSWSGQ</sequence>
<evidence type="ECO:0000313" key="2">
    <source>
        <dbReference type="Proteomes" id="UP001400166"/>
    </source>
</evidence>
<comment type="caution">
    <text evidence="1">The sequence shown here is derived from an EMBL/GenBank/DDBJ whole genome shotgun (WGS) entry which is preliminary data.</text>
</comment>
<gene>
    <name evidence="1" type="ORF">ABE587_01395</name>
</gene>
<name>A0ABV0C414_9GAMM</name>
<proteinExistence type="predicted"/>
<organism evidence="1 2">
    <name type="scientific">Stenotrophomonas hibiscicola</name>
    <dbReference type="NCBI Taxonomy" id="86189"/>
    <lineage>
        <taxon>Bacteria</taxon>
        <taxon>Pseudomonadati</taxon>
        <taxon>Pseudomonadota</taxon>
        <taxon>Gammaproteobacteria</taxon>
        <taxon>Lysobacterales</taxon>
        <taxon>Lysobacteraceae</taxon>
        <taxon>Stenotrophomonas</taxon>
        <taxon>Stenotrophomonas maltophilia group</taxon>
    </lineage>
</organism>
<reference evidence="1 2" key="1">
    <citation type="submission" date="2024-04" db="EMBL/GenBank/DDBJ databases">
        <title>WGS of bacteria from Torrens River.</title>
        <authorList>
            <person name="Wyrsch E.R."/>
            <person name="Drigo B."/>
        </authorList>
    </citation>
    <scope>NUCLEOTIDE SEQUENCE [LARGE SCALE GENOMIC DNA]</scope>
    <source>
        <strain evidence="1 2">TWI153</strain>
    </source>
</reference>
<accession>A0ABV0C414</accession>
<protein>
    <submittedName>
        <fullName evidence="1">Uncharacterized protein</fullName>
    </submittedName>
</protein>
<dbReference type="Proteomes" id="UP001400166">
    <property type="component" value="Unassembled WGS sequence"/>
</dbReference>
<dbReference type="EMBL" id="JBDJOF010000002">
    <property type="protein sequence ID" value="MEN5388492.1"/>
    <property type="molecule type" value="Genomic_DNA"/>
</dbReference>
<keyword evidence="2" id="KW-1185">Reference proteome</keyword>
<evidence type="ECO:0000313" key="1">
    <source>
        <dbReference type="EMBL" id="MEN5388492.1"/>
    </source>
</evidence>
<dbReference type="RefSeq" id="WP_229301557.1">
    <property type="nucleotide sequence ID" value="NZ_JBDJOF010000002.1"/>
</dbReference>